<dbReference type="PROSITE" id="PS00562">
    <property type="entry name" value="CBM1_1"/>
    <property type="match status" value="1"/>
</dbReference>
<keyword evidence="1 3" id="KW-0732">Signal</keyword>
<keyword evidence="6" id="KW-1185">Reference proteome</keyword>
<feature type="compositionally biased region" description="Polar residues" evidence="2">
    <location>
        <begin position="109"/>
        <end position="124"/>
    </location>
</feature>
<evidence type="ECO:0000259" key="4">
    <source>
        <dbReference type="PROSITE" id="PS51164"/>
    </source>
</evidence>
<name>S8C7M7_DACHA</name>
<feature type="chain" id="PRO_5004561952" description="CBM1 domain-containing protein" evidence="3">
    <location>
        <begin position="20"/>
        <end position="165"/>
    </location>
</feature>
<reference evidence="5 6" key="1">
    <citation type="journal article" date="2013" name="PLoS Genet.">
        <title>Genomic mechanisms accounting for the adaptation to parasitism in nematode-trapping fungi.</title>
        <authorList>
            <person name="Meerupati T."/>
            <person name="Andersson K.M."/>
            <person name="Friman E."/>
            <person name="Kumar D."/>
            <person name="Tunlid A."/>
            <person name="Ahren D."/>
        </authorList>
    </citation>
    <scope>NUCLEOTIDE SEQUENCE [LARGE SCALE GENOMIC DNA]</scope>
    <source>
        <strain evidence="5 6">CBS 200.50</strain>
    </source>
</reference>
<dbReference type="SUPFAM" id="SSF57180">
    <property type="entry name" value="Cellulose-binding domain"/>
    <property type="match status" value="1"/>
</dbReference>
<dbReference type="OrthoDB" id="6038816at2759"/>
<dbReference type="GO" id="GO:0030248">
    <property type="term" value="F:cellulose binding"/>
    <property type="evidence" value="ECO:0007669"/>
    <property type="project" value="InterPro"/>
</dbReference>
<evidence type="ECO:0000256" key="3">
    <source>
        <dbReference type="SAM" id="SignalP"/>
    </source>
</evidence>
<comment type="caution">
    <text evidence="5">The sequence shown here is derived from an EMBL/GenBank/DDBJ whole genome shotgun (WGS) entry which is preliminary data.</text>
</comment>
<proteinExistence type="predicted"/>
<dbReference type="Proteomes" id="UP000015100">
    <property type="component" value="Unassembled WGS sequence"/>
</dbReference>
<evidence type="ECO:0000256" key="2">
    <source>
        <dbReference type="SAM" id="MobiDB-lite"/>
    </source>
</evidence>
<dbReference type="HOGENOM" id="CLU_1854760_0_0_1"/>
<dbReference type="SMART" id="SM00236">
    <property type="entry name" value="fCBD"/>
    <property type="match status" value="2"/>
</dbReference>
<dbReference type="GO" id="GO:0005576">
    <property type="term" value="C:extracellular region"/>
    <property type="evidence" value="ECO:0007669"/>
    <property type="project" value="InterPro"/>
</dbReference>
<dbReference type="PROSITE" id="PS51164">
    <property type="entry name" value="CBM1_2"/>
    <property type="match status" value="2"/>
</dbReference>
<protein>
    <recommendedName>
        <fullName evidence="4">CBM1 domain-containing protein</fullName>
    </recommendedName>
</protein>
<evidence type="ECO:0000313" key="6">
    <source>
        <dbReference type="Proteomes" id="UP000015100"/>
    </source>
</evidence>
<organism evidence="5 6">
    <name type="scientific">Dactylellina haptotyla (strain CBS 200.50)</name>
    <name type="common">Nematode-trapping fungus</name>
    <name type="synonym">Monacrosporium haptotylum</name>
    <dbReference type="NCBI Taxonomy" id="1284197"/>
    <lineage>
        <taxon>Eukaryota</taxon>
        <taxon>Fungi</taxon>
        <taxon>Dikarya</taxon>
        <taxon>Ascomycota</taxon>
        <taxon>Pezizomycotina</taxon>
        <taxon>Orbiliomycetes</taxon>
        <taxon>Orbiliales</taxon>
        <taxon>Orbiliaceae</taxon>
        <taxon>Dactylellina</taxon>
    </lineage>
</organism>
<sequence>MAPTTFILSGVLMLPLVLSATTTTKSLPSNVQTLWGLCGGLCAVPTPFTRTICEEGATCVIENEYYWQCLPATPTAPSTFSTATSPVTTTATTTTTTTTSRYPPLTTTQISTTPAPVSKTTTPSATKTVVQTKYGQCGGAGWTGPTVCQTGSTCATANAYFAQCL</sequence>
<dbReference type="AlphaFoldDB" id="S8C7M7"/>
<dbReference type="Pfam" id="PF00734">
    <property type="entry name" value="CBM_1"/>
    <property type="match status" value="1"/>
</dbReference>
<feature type="compositionally biased region" description="Low complexity" evidence="2">
    <location>
        <begin position="80"/>
        <end position="108"/>
    </location>
</feature>
<reference evidence="6" key="2">
    <citation type="submission" date="2013-04" db="EMBL/GenBank/DDBJ databases">
        <title>Genomic mechanisms accounting for the adaptation to parasitism in nematode-trapping fungi.</title>
        <authorList>
            <person name="Ahren D.G."/>
        </authorList>
    </citation>
    <scope>NUCLEOTIDE SEQUENCE [LARGE SCALE GENOMIC DNA]</scope>
    <source>
        <strain evidence="6">CBS 200.50</strain>
    </source>
</reference>
<evidence type="ECO:0000256" key="1">
    <source>
        <dbReference type="ARBA" id="ARBA00022729"/>
    </source>
</evidence>
<dbReference type="eggNOG" id="ENOG502T2A3">
    <property type="taxonomic scope" value="Eukaryota"/>
</dbReference>
<accession>S8C7M7</accession>
<feature type="region of interest" description="Disordered" evidence="2">
    <location>
        <begin position="80"/>
        <end position="124"/>
    </location>
</feature>
<dbReference type="STRING" id="1284197.S8C7M7"/>
<gene>
    <name evidence="5" type="ORF">H072_2260</name>
</gene>
<feature type="domain" description="CBM1" evidence="4">
    <location>
        <begin position="30"/>
        <end position="70"/>
    </location>
</feature>
<dbReference type="InterPro" id="IPR035971">
    <property type="entry name" value="CBD_sf"/>
</dbReference>
<dbReference type="InterPro" id="IPR000254">
    <property type="entry name" value="CBD"/>
</dbReference>
<dbReference type="EMBL" id="AQGS01000067">
    <property type="protein sequence ID" value="EPS43742.1"/>
    <property type="molecule type" value="Genomic_DNA"/>
</dbReference>
<feature type="domain" description="CBM1" evidence="4">
    <location>
        <begin position="129"/>
        <end position="165"/>
    </location>
</feature>
<dbReference type="OMA" id="NVQTLWG"/>
<evidence type="ECO:0000313" key="5">
    <source>
        <dbReference type="EMBL" id="EPS43742.1"/>
    </source>
</evidence>
<dbReference type="GO" id="GO:0005975">
    <property type="term" value="P:carbohydrate metabolic process"/>
    <property type="evidence" value="ECO:0007669"/>
    <property type="project" value="InterPro"/>
</dbReference>
<feature type="signal peptide" evidence="3">
    <location>
        <begin position="1"/>
        <end position="19"/>
    </location>
</feature>